<dbReference type="GO" id="GO:0005737">
    <property type="term" value="C:cytoplasm"/>
    <property type="evidence" value="ECO:0007669"/>
    <property type="project" value="TreeGrafter"/>
</dbReference>
<name>A0A1W9NXQ2_UNCC3</name>
<dbReference type="InterPro" id="IPR006691">
    <property type="entry name" value="GyrA/parC_rep"/>
</dbReference>
<comment type="caution">
    <text evidence="1">The sequence shown here is derived from an EMBL/GenBank/DDBJ whole genome shotgun (WGS) entry which is preliminary data.</text>
</comment>
<protein>
    <recommendedName>
        <fullName evidence="3">DNA gyrase subunit A</fullName>
    </recommendedName>
</protein>
<evidence type="ECO:0000313" key="1">
    <source>
        <dbReference type="EMBL" id="OQX50931.1"/>
    </source>
</evidence>
<organism evidence="1 2">
    <name type="scientific">candidate division CPR3 bacterium 4484_211</name>
    <dbReference type="NCBI Taxonomy" id="1968527"/>
    <lineage>
        <taxon>Bacteria</taxon>
        <taxon>Bacteria division CPR3</taxon>
    </lineage>
</organism>
<dbReference type="Pfam" id="PF03989">
    <property type="entry name" value="DNA_gyraseA_C"/>
    <property type="match status" value="4"/>
</dbReference>
<sequence length="208" mass="22538">MKYLLFSTTKGLVKKTSLEEYASIRRSGLVAIRLDSGDQLLAVRPTSGKDLIMLVTAHGKAIKFKETDIRPTGRATRGVRGIKIKKGDQVVSMQVIGKQKNEASPIPDQLLVVTEHGFGKRTSLLEYSTQGRGGQGVFTAKINEKTGKIVNAHLVAGCDNQSDLLIISKAGKIIRLPLSQVPQLGRHTQGVRLFRLDPGDAVASLTLL</sequence>
<dbReference type="GO" id="GO:0003918">
    <property type="term" value="F:DNA topoisomerase type II (double strand cut, ATP-hydrolyzing) activity"/>
    <property type="evidence" value="ECO:0007669"/>
    <property type="project" value="TreeGrafter"/>
</dbReference>
<dbReference type="GO" id="GO:0009330">
    <property type="term" value="C:DNA topoisomerase type II (double strand cut, ATP-hydrolyzing) complex"/>
    <property type="evidence" value="ECO:0007669"/>
    <property type="project" value="TreeGrafter"/>
</dbReference>
<dbReference type="PANTHER" id="PTHR43493">
    <property type="entry name" value="DNA GYRASE/TOPOISOMERASE SUBUNIT A"/>
    <property type="match status" value="1"/>
</dbReference>
<dbReference type="InterPro" id="IPR050220">
    <property type="entry name" value="Type_II_DNA_Topoisomerases"/>
</dbReference>
<evidence type="ECO:0000313" key="2">
    <source>
        <dbReference type="Proteomes" id="UP000192520"/>
    </source>
</evidence>
<dbReference type="Gene3D" id="2.120.10.90">
    <property type="entry name" value="DNA gyrase/topoisomerase IV, subunit A, C-terminal"/>
    <property type="match status" value="1"/>
</dbReference>
<dbReference type="GO" id="GO:0003677">
    <property type="term" value="F:DNA binding"/>
    <property type="evidence" value="ECO:0007669"/>
    <property type="project" value="InterPro"/>
</dbReference>
<dbReference type="Proteomes" id="UP000192520">
    <property type="component" value="Unassembled WGS sequence"/>
</dbReference>
<evidence type="ECO:0008006" key="3">
    <source>
        <dbReference type="Google" id="ProtNLM"/>
    </source>
</evidence>
<accession>A0A1W9NXQ2</accession>
<dbReference type="STRING" id="1968527.B5M47_02605"/>
<dbReference type="EMBL" id="MZGJ01000013">
    <property type="protein sequence ID" value="OQX50931.1"/>
    <property type="molecule type" value="Genomic_DNA"/>
</dbReference>
<dbReference type="PANTHER" id="PTHR43493:SF5">
    <property type="entry name" value="DNA GYRASE SUBUNIT A, CHLOROPLASTIC_MITOCHONDRIAL"/>
    <property type="match status" value="1"/>
</dbReference>
<dbReference type="InterPro" id="IPR035516">
    <property type="entry name" value="Gyrase/topoIV_suA_C"/>
</dbReference>
<dbReference type="AlphaFoldDB" id="A0A1W9NXQ2"/>
<dbReference type="SUPFAM" id="SSF101904">
    <property type="entry name" value="GyrA/ParC C-terminal domain-like"/>
    <property type="match status" value="1"/>
</dbReference>
<proteinExistence type="predicted"/>
<dbReference type="GO" id="GO:0006265">
    <property type="term" value="P:DNA topological change"/>
    <property type="evidence" value="ECO:0007669"/>
    <property type="project" value="InterPro"/>
</dbReference>
<dbReference type="GO" id="GO:0005524">
    <property type="term" value="F:ATP binding"/>
    <property type="evidence" value="ECO:0007669"/>
    <property type="project" value="InterPro"/>
</dbReference>
<reference evidence="2" key="1">
    <citation type="submission" date="2017-03" db="EMBL/GenBank/DDBJ databases">
        <title>Novel pathways for hydrocarbon cycling and metabolic interdependencies in hydrothermal sediment communities.</title>
        <authorList>
            <person name="Dombrowski N."/>
            <person name="Seitz K."/>
            <person name="Teske A."/>
            <person name="Baker B."/>
        </authorList>
    </citation>
    <scope>NUCLEOTIDE SEQUENCE [LARGE SCALE GENOMIC DNA]</scope>
</reference>
<gene>
    <name evidence="1" type="ORF">B5M47_02605</name>
</gene>